<dbReference type="AlphaFoldDB" id="A0A3B0WSL5"/>
<gene>
    <name evidence="2" type="ORF">MNBD_GAMMA05-1167</name>
</gene>
<dbReference type="SMART" id="SM00886">
    <property type="entry name" value="Dabb"/>
    <property type="match status" value="1"/>
</dbReference>
<name>A0A3B0WSL5_9ZZZZ</name>
<dbReference type="Pfam" id="PF07876">
    <property type="entry name" value="Dabb"/>
    <property type="match status" value="1"/>
</dbReference>
<evidence type="ECO:0000313" key="2">
    <source>
        <dbReference type="EMBL" id="VAW53627.1"/>
    </source>
</evidence>
<dbReference type="InterPro" id="IPR013097">
    <property type="entry name" value="Dabb"/>
</dbReference>
<feature type="domain" description="Stress-response A/B barrel" evidence="1">
    <location>
        <begin position="1"/>
        <end position="85"/>
    </location>
</feature>
<sequence length="87" mass="10039">MWKLKKPEESEKMKAALLSLKDNVSSLESIEVGINSSNSSSAFDIVFIGHFRNRQDLELFEKDIFHKNVGKLVAKIQERRVVVEYEI</sequence>
<dbReference type="SUPFAM" id="SSF54909">
    <property type="entry name" value="Dimeric alpha+beta barrel"/>
    <property type="match status" value="1"/>
</dbReference>
<accession>A0A3B0WSL5</accession>
<dbReference type="PROSITE" id="PS51502">
    <property type="entry name" value="S_R_A_B_BARREL"/>
    <property type="match status" value="1"/>
</dbReference>
<organism evidence="2">
    <name type="scientific">hydrothermal vent metagenome</name>
    <dbReference type="NCBI Taxonomy" id="652676"/>
    <lineage>
        <taxon>unclassified sequences</taxon>
        <taxon>metagenomes</taxon>
        <taxon>ecological metagenomes</taxon>
    </lineage>
</organism>
<dbReference type="InterPro" id="IPR011008">
    <property type="entry name" value="Dimeric_a/b-barrel"/>
</dbReference>
<proteinExistence type="predicted"/>
<evidence type="ECO:0000259" key="1">
    <source>
        <dbReference type="PROSITE" id="PS51502"/>
    </source>
</evidence>
<dbReference type="Gene3D" id="3.30.70.100">
    <property type="match status" value="1"/>
</dbReference>
<dbReference type="EMBL" id="UOFE01000035">
    <property type="protein sequence ID" value="VAW53627.1"/>
    <property type="molecule type" value="Genomic_DNA"/>
</dbReference>
<reference evidence="2" key="1">
    <citation type="submission" date="2018-06" db="EMBL/GenBank/DDBJ databases">
        <authorList>
            <person name="Zhirakovskaya E."/>
        </authorList>
    </citation>
    <scope>NUCLEOTIDE SEQUENCE</scope>
</reference>
<protein>
    <recommendedName>
        <fullName evidence="1">Stress-response A/B barrel domain-containing protein</fullName>
    </recommendedName>
</protein>